<feature type="compositionally biased region" description="Basic and acidic residues" evidence="4">
    <location>
        <begin position="568"/>
        <end position="578"/>
    </location>
</feature>
<dbReference type="STRING" id="6334.A0A0V1AUF1"/>
<feature type="domain" description="Ribosomal RNA-processing protein 14/surfeit locus protein 6 C-terminal" evidence="6">
    <location>
        <begin position="551"/>
        <end position="766"/>
    </location>
</feature>
<evidence type="ECO:0000256" key="1">
    <source>
        <dbReference type="ARBA" id="ARBA00004123"/>
    </source>
</evidence>
<evidence type="ECO:0000256" key="2">
    <source>
        <dbReference type="ARBA" id="ARBA00005904"/>
    </source>
</evidence>
<feature type="compositionally biased region" description="Basic and acidic residues" evidence="4">
    <location>
        <begin position="735"/>
        <end position="752"/>
    </location>
</feature>
<dbReference type="GO" id="GO:0003723">
    <property type="term" value="F:RNA binding"/>
    <property type="evidence" value="ECO:0007669"/>
    <property type="project" value="TreeGrafter"/>
</dbReference>
<keyword evidence="5" id="KW-0732">Signal</keyword>
<evidence type="ECO:0000259" key="6">
    <source>
        <dbReference type="Pfam" id="PF04935"/>
    </source>
</evidence>
<feature type="compositionally biased region" description="Basic residues" evidence="4">
    <location>
        <begin position="719"/>
        <end position="734"/>
    </location>
</feature>
<dbReference type="OrthoDB" id="444809at2759"/>
<dbReference type="GO" id="GO:0005730">
    <property type="term" value="C:nucleolus"/>
    <property type="evidence" value="ECO:0007669"/>
    <property type="project" value="TreeGrafter"/>
</dbReference>
<evidence type="ECO:0000313" key="7">
    <source>
        <dbReference type="EMBL" id="KRY27932.1"/>
    </source>
</evidence>
<dbReference type="GO" id="GO:0042274">
    <property type="term" value="P:ribosomal small subunit biogenesis"/>
    <property type="evidence" value="ECO:0007669"/>
    <property type="project" value="TreeGrafter"/>
</dbReference>
<sequence length="777" mass="89355">MHFIYLSLEIFTLCALYCYSSVYCKPLPRPNKLIHLLPMSSRVRYKRQAQGYGIWVRRKKTKLCKNADNLPNLQNPMFHNTEYLPYTDMGNVHFWSDGWLLPPNVYASDLGPFEFYPVGTWIDFLPGLSDSPAVLGGRGVFPHKPRLFHKPPTMPSNSITLVTVLCTMLTLCNTLPLFDHSEMHNRVKRLVPGFGMLNPLINSPALLYPDPGNVRFWGGGYRPVLAGSIYGMPISMPPTAGFLQPLLHGQQNYINSQTLASYNPLNNGKKYNNILISCLKRLQKSLTRPLRSQSPNRVGSTPAGPPISPVCGFTPSGQFGIRLTTFCFCGPINFSNGTSGFTFCDCSWGVDFSSTPFSREIVQNKFASSRKQPKTPELLFFSTPFTNEFHCLDTAKQQRQVNSMENSDNNDLLKSVEELDDYFQNAIDLIHPDHYGFDSSIVHYLRDDRIARANAMSKNGKRVSRAKWENLKYLNDHFRYTISSIWEKLEKANPEKLLESEENMIDQKQLKKFEKWEKLTEESKKDDAIMQKLKYKKISKKSNKKRANVKKENGKLKSKQKLHNGKTVNKEGDKKKLAEMNTTTATTTDRYKNKNNNSNNKTNNGALNKVNEVKSGKAEVSYNKFEFAKVTGFKVKHKNKKKKKKQKGDAEFAAEKFTGRDYARLLEKVERRQEKLQELEKNDPKKAEKVKQQFIWDSAVKRAEGLKIKDDRNMLKKGLKMKEKRKASKKKKWQERKEAVARVNKKKQDVRKANIQQRIEQKKKKRLAEARKRKGKC</sequence>
<accession>A0A0V1AUF1</accession>
<feature type="region of interest" description="Disordered" evidence="4">
    <location>
        <begin position="719"/>
        <end position="777"/>
    </location>
</feature>
<comment type="caution">
    <text evidence="7">The sequence shown here is derived from an EMBL/GenBank/DDBJ whole genome shotgun (WGS) entry which is preliminary data.</text>
</comment>
<feature type="compositionally biased region" description="Low complexity" evidence="4">
    <location>
        <begin position="582"/>
        <end position="610"/>
    </location>
</feature>
<comment type="similarity">
    <text evidence="2">Belongs to the SURF6 family.</text>
</comment>
<dbReference type="InParanoid" id="A0A0V1AUF1"/>
<keyword evidence="8" id="KW-1185">Reference proteome</keyword>
<name>A0A0V1AUF1_TRISP</name>
<feature type="region of interest" description="Disordered" evidence="4">
    <location>
        <begin position="538"/>
        <end position="610"/>
    </location>
</feature>
<dbReference type="PANTHER" id="PTHR14369">
    <property type="entry name" value="SURFEIT LOCUS PROTEIN 6"/>
    <property type="match status" value="1"/>
</dbReference>
<feature type="chain" id="PRO_5006874703" evidence="5">
    <location>
        <begin position="25"/>
        <end position="777"/>
    </location>
</feature>
<dbReference type="GO" id="GO:0042273">
    <property type="term" value="P:ribosomal large subunit biogenesis"/>
    <property type="evidence" value="ECO:0007669"/>
    <property type="project" value="TreeGrafter"/>
</dbReference>
<evidence type="ECO:0000256" key="3">
    <source>
        <dbReference type="ARBA" id="ARBA00023242"/>
    </source>
</evidence>
<reference evidence="7 8" key="1">
    <citation type="submission" date="2015-01" db="EMBL/GenBank/DDBJ databases">
        <title>Evolution of Trichinella species and genotypes.</title>
        <authorList>
            <person name="Korhonen P.K."/>
            <person name="Edoardo P."/>
            <person name="Giuseppe L.R."/>
            <person name="Gasser R.B."/>
        </authorList>
    </citation>
    <scope>NUCLEOTIDE SEQUENCE [LARGE SCALE GENOMIC DNA]</scope>
    <source>
        <strain evidence="7">ISS3</strain>
    </source>
</reference>
<keyword evidence="3" id="KW-0539">Nucleus</keyword>
<dbReference type="PANTHER" id="PTHR14369:SF0">
    <property type="entry name" value="SURFEIT LOCUS PROTEIN 6"/>
    <property type="match status" value="1"/>
</dbReference>
<dbReference type="Proteomes" id="UP000054776">
    <property type="component" value="Unassembled WGS sequence"/>
</dbReference>
<dbReference type="AlphaFoldDB" id="A0A0V1AUF1"/>
<dbReference type="InterPro" id="IPR029190">
    <property type="entry name" value="Rrp14/SURF6_C"/>
</dbReference>
<feature type="compositionally biased region" description="Basic residues" evidence="4">
    <location>
        <begin position="761"/>
        <end position="777"/>
    </location>
</feature>
<protein>
    <submittedName>
        <fullName evidence="7">Surfeit locus protein 6</fullName>
    </submittedName>
</protein>
<evidence type="ECO:0000256" key="4">
    <source>
        <dbReference type="SAM" id="MobiDB-lite"/>
    </source>
</evidence>
<dbReference type="GO" id="GO:0003677">
    <property type="term" value="F:DNA binding"/>
    <property type="evidence" value="ECO:0007669"/>
    <property type="project" value="TreeGrafter"/>
</dbReference>
<dbReference type="EMBL" id="JYDH01000228">
    <property type="protein sequence ID" value="KRY27932.1"/>
    <property type="molecule type" value="Genomic_DNA"/>
</dbReference>
<feature type="signal peptide" evidence="5">
    <location>
        <begin position="1"/>
        <end position="24"/>
    </location>
</feature>
<gene>
    <name evidence="7" type="primary">Surf6</name>
    <name evidence="7" type="ORF">T01_2804</name>
</gene>
<evidence type="ECO:0000313" key="8">
    <source>
        <dbReference type="Proteomes" id="UP000054776"/>
    </source>
</evidence>
<evidence type="ECO:0000256" key="5">
    <source>
        <dbReference type="SAM" id="SignalP"/>
    </source>
</evidence>
<comment type="subcellular location">
    <subcellularLocation>
        <location evidence="1">Nucleus</location>
    </subcellularLocation>
</comment>
<organism evidence="7 8">
    <name type="scientific">Trichinella spiralis</name>
    <name type="common">Trichina worm</name>
    <dbReference type="NCBI Taxonomy" id="6334"/>
    <lineage>
        <taxon>Eukaryota</taxon>
        <taxon>Metazoa</taxon>
        <taxon>Ecdysozoa</taxon>
        <taxon>Nematoda</taxon>
        <taxon>Enoplea</taxon>
        <taxon>Dorylaimia</taxon>
        <taxon>Trichinellida</taxon>
        <taxon>Trichinellidae</taxon>
        <taxon>Trichinella</taxon>
    </lineage>
</organism>
<dbReference type="Pfam" id="PF04935">
    <property type="entry name" value="SURF6"/>
    <property type="match status" value="1"/>
</dbReference>
<dbReference type="InterPro" id="IPR007019">
    <property type="entry name" value="SURF6"/>
</dbReference>
<proteinExistence type="inferred from homology"/>
<feature type="compositionally biased region" description="Basic residues" evidence="4">
    <location>
        <begin position="538"/>
        <end position="548"/>
    </location>
</feature>